<dbReference type="AlphaFoldDB" id="A0A6A6IKA9"/>
<evidence type="ECO:0000313" key="2">
    <source>
        <dbReference type="EMBL" id="KAF2249923.1"/>
    </source>
</evidence>
<dbReference type="InterPro" id="IPR040151">
    <property type="entry name" value="Gfd2/YDR514C-like"/>
</dbReference>
<dbReference type="PANTHER" id="PTHR28083:SF1">
    <property type="entry name" value="GOOD FOR FULL DBP5 ACTIVITY PROTEIN 2"/>
    <property type="match status" value="1"/>
</dbReference>
<evidence type="ECO:0000259" key="1">
    <source>
        <dbReference type="Pfam" id="PF21762"/>
    </source>
</evidence>
<dbReference type="Proteomes" id="UP000800094">
    <property type="component" value="Unassembled WGS sequence"/>
</dbReference>
<organism evidence="2 3">
    <name type="scientific">Trematosphaeria pertusa</name>
    <dbReference type="NCBI Taxonomy" id="390896"/>
    <lineage>
        <taxon>Eukaryota</taxon>
        <taxon>Fungi</taxon>
        <taxon>Dikarya</taxon>
        <taxon>Ascomycota</taxon>
        <taxon>Pezizomycotina</taxon>
        <taxon>Dothideomycetes</taxon>
        <taxon>Pleosporomycetidae</taxon>
        <taxon>Pleosporales</taxon>
        <taxon>Massarineae</taxon>
        <taxon>Trematosphaeriaceae</taxon>
        <taxon>Trematosphaeria</taxon>
    </lineage>
</organism>
<dbReference type="GO" id="GO:0005634">
    <property type="term" value="C:nucleus"/>
    <property type="evidence" value="ECO:0007669"/>
    <property type="project" value="TreeGrafter"/>
</dbReference>
<name>A0A6A6IKA9_9PLEO</name>
<dbReference type="InterPro" id="IPR048519">
    <property type="entry name" value="Gfd2/YDR514C-like_C"/>
</dbReference>
<proteinExistence type="predicted"/>
<evidence type="ECO:0000313" key="3">
    <source>
        <dbReference type="Proteomes" id="UP000800094"/>
    </source>
</evidence>
<dbReference type="OrthoDB" id="5953249at2759"/>
<dbReference type="RefSeq" id="XP_033684927.1">
    <property type="nucleotide sequence ID" value="XM_033835502.1"/>
</dbReference>
<gene>
    <name evidence="2" type="ORF">BU26DRAFT_604215</name>
</gene>
<accession>A0A6A6IKA9</accession>
<protein>
    <recommendedName>
        <fullName evidence="1">Gfd2/YDR514C-like C-terminal domain-containing protein</fullName>
    </recommendedName>
</protein>
<feature type="domain" description="Gfd2/YDR514C-like C-terminal" evidence="1">
    <location>
        <begin position="30"/>
        <end position="233"/>
    </location>
</feature>
<reference evidence="2" key="1">
    <citation type="journal article" date="2020" name="Stud. Mycol.">
        <title>101 Dothideomycetes genomes: a test case for predicting lifestyles and emergence of pathogens.</title>
        <authorList>
            <person name="Haridas S."/>
            <person name="Albert R."/>
            <person name="Binder M."/>
            <person name="Bloem J."/>
            <person name="Labutti K."/>
            <person name="Salamov A."/>
            <person name="Andreopoulos B."/>
            <person name="Baker S."/>
            <person name="Barry K."/>
            <person name="Bills G."/>
            <person name="Bluhm B."/>
            <person name="Cannon C."/>
            <person name="Castanera R."/>
            <person name="Culley D."/>
            <person name="Daum C."/>
            <person name="Ezra D."/>
            <person name="Gonzalez J."/>
            <person name="Henrissat B."/>
            <person name="Kuo A."/>
            <person name="Liang C."/>
            <person name="Lipzen A."/>
            <person name="Lutzoni F."/>
            <person name="Magnuson J."/>
            <person name="Mondo S."/>
            <person name="Nolan M."/>
            <person name="Ohm R."/>
            <person name="Pangilinan J."/>
            <person name="Park H.-J."/>
            <person name="Ramirez L."/>
            <person name="Alfaro M."/>
            <person name="Sun H."/>
            <person name="Tritt A."/>
            <person name="Yoshinaga Y."/>
            <person name="Zwiers L.-H."/>
            <person name="Turgeon B."/>
            <person name="Goodwin S."/>
            <person name="Spatafora J."/>
            <person name="Crous P."/>
            <person name="Grigoriev I."/>
        </authorList>
    </citation>
    <scope>NUCLEOTIDE SEQUENCE</scope>
    <source>
        <strain evidence="2">CBS 122368</strain>
    </source>
</reference>
<dbReference type="GeneID" id="54588832"/>
<keyword evidence="3" id="KW-1185">Reference proteome</keyword>
<dbReference type="Pfam" id="PF21762">
    <property type="entry name" value="DEDDh_C"/>
    <property type="match status" value="1"/>
</dbReference>
<dbReference type="EMBL" id="ML987194">
    <property type="protein sequence ID" value="KAF2249923.1"/>
    <property type="molecule type" value="Genomic_DNA"/>
</dbReference>
<dbReference type="PANTHER" id="PTHR28083">
    <property type="entry name" value="GOOD FOR FULL DBP5 ACTIVITY PROTEIN 2"/>
    <property type="match status" value="1"/>
</dbReference>
<sequence>MPHIPAREAARHLIAEALRLTDSTPNEDPIFISIDVEWGGFLPKDHSEYRKLTEIGLAILDARDVRGIAPGRNVCNWMRKARAKHFLAKGCEEIESDAVDNTGRPLYAANNFEFGNSIIVEREALGEAVAKEMRIPDDDLNQQIREDEAQSPRYRKVILVAQGWGNESKWLKDAVGLDVDAVGIEAIADTIRIHAETWDPKPGLTRMMEEYGCLVRYRHNGANDAVYTLAVLLIGALWRQALAGIQKGDWELMNEVFPLCHIRGEEAIQALKDAVTEEMGGRCTVCERYGHLEDGCEKNVDEDEQESEASTIEQAMKEEGPSWIATAKMLEIHMGGHAVVRLRTSAAPLKEQ</sequence>